<evidence type="ECO:0000256" key="5">
    <source>
        <dbReference type="ARBA" id="ARBA00023163"/>
    </source>
</evidence>
<dbReference type="NCBIfam" id="TIGR02937">
    <property type="entry name" value="sigma70-ECF"/>
    <property type="match status" value="1"/>
</dbReference>
<dbReference type="InterPro" id="IPR007627">
    <property type="entry name" value="RNA_pol_sigma70_r2"/>
</dbReference>
<dbReference type="EMBL" id="JAYMFF010000020">
    <property type="protein sequence ID" value="MEC4176710.1"/>
    <property type="molecule type" value="Genomic_DNA"/>
</dbReference>
<proteinExistence type="inferred from homology"/>
<evidence type="ECO:0000256" key="1">
    <source>
        <dbReference type="ARBA" id="ARBA00010641"/>
    </source>
</evidence>
<evidence type="ECO:0000256" key="4">
    <source>
        <dbReference type="ARBA" id="ARBA00023125"/>
    </source>
</evidence>
<evidence type="ECO:0000256" key="2">
    <source>
        <dbReference type="ARBA" id="ARBA00023015"/>
    </source>
</evidence>
<dbReference type="InterPro" id="IPR000792">
    <property type="entry name" value="Tscrpt_reg_LuxR_C"/>
</dbReference>
<comment type="similarity">
    <text evidence="1">Belongs to the sigma-70 factor family. ECF subfamily.</text>
</comment>
<protein>
    <submittedName>
        <fullName evidence="8">Sigma-70 family RNA polymerase sigma factor</fullName>
    </submittedName>
</protein>
<dbReference type="InterPro" id="IPR039425">
    <property type="entry name" value="RNA_pol_sigma-70-like"/>
</dbReference>
<keyword evidence="5" id="KW-0804">Transcription</keyword>
<evidence type="ECO:0000313" key="9">
    <source>
        <dbReference type="Proteomes" id="UP001349994"/>
    </source>
</evidence>
<dbReference type="Pfam" id="PF04542">
    <property type="entry name" value="Sigma70_r2"/>
    <property type="match status" value="1"/>
</dbReference>
<accession>A0ABU6IJZ6</accession>
<feature type="transmembrane region" description="Helical" evidence="6">
    <location>
        <begin position="234"/>
        <end position="257"/>
    </location>
</feature>
<dbReference type="InterPro" id="IPR014284">
    <property type="entry name" value="RNA_pol_sigma-70_dom"/>
</dbReference>
<dbReference type="Proteomes" id="UP001349994">
    <property type="component" value="Unassembled WGS sequence"/>
</dbReference>
<dbReference type="SMART" id="SM00421">
    <property type="entry name" value="HTH_LUXR"/>
    <property type="match status" value="1"/>
</dbReference>
<dbReference type="Pfam" id="PF04545">
    <property type="entry name" value="Sigma70_r4"/>
    <property type="match status" value="1"/>
</dbReference>
<feature type="domain" description="HTH luxR-type" evidence="7">
    <location>
        <begin position="142"/>
        <end position="199"/>
    </location>
</feature>
<gene>
    <name evidence="8" type="ORF">VIN30_09655</name>
</gene>
<dbReference type="PANTHER" id="PTHR43133:SF8">
    <property type="entry name" value="RNA POLYMERASE SIGMA FACTOR HI_1459-RELATED"/>
    <property type="match status" value="1"/>
</dbReference>
<keyword evidence="3" id="KW-0731">Sigma factor</keyword>
<sequence>MARNANSYEHLAHLIEQAQTGDRNAFEEAYRLTAQAQFFTLSAKTNADAASDLLQEVYLIAWKNIAKIRPRSFVGYLNAVTRNVCLRYYERTNRPRETVMATESLEAAERPEKREGEHEHVADPAIVTNTRDEHRRLARALREELDDREREVVLMRFYQDMRIDDIAENLEISTSTVKRIVNRALDKLRAKLGMLPLAAFPELLRQTVESPLADGAAPKPLPQRRRPLDRTVRAVAAISVVGVLGCVGFAAAAHAAAHEPQIIEEAPVPAAESIEAEADQQAPTGDTAAPELLEMRSEQGFSLLSFADESGMADVQLTDSDGSIWRAEAVDEVDGHPDAALYRFSVPSGTYAVTATDLAGNIATGEIVVDLPPDAPGPYDPTA</sequence>
<dbReference type="SUPFAM" id="SSF88659">
    <property type="entry name" value="Sigma3 and sigma4 domains of RNA polymerase sigma factors"/>
    <property type="match status" value="1"/>
</dbReference>
<dbReference type="Gene3D" id="1.10.10.10">
    <property type="entry name" value="Winged helix-like DNA-binding domain superfamily/Winged helix DNA-binding domain"/>
    <property type="match status" value="1"/>
</dbReference>
<dbReference type="PANTHER" id="PTHR43133">
    <property type="entry name" value="RNA POLYMERASE ECF-TYPE SIGMA FACTO"/>
    <property type="match status" value="1"/>
</dbReference>
<keyword evidence="6" id="KW-0472">Membrane</keyword>
<name>A0ABU6IJZ6_9ACTN</name>
<dbReference type="RefSeq" id="WP_338211182.1">
    <property type="nucleotide sequence ID" value="NZ_JAYMFF010000020.1"/>
</dbReference>
<dbReference type="InterPro" id="IPR036388">
    <property type="entry name" value="WH-like_DNA-bd_sf"/>
</dbReference>
<reference evidence="8 9" key="1">
    <citation type="submission" date="2024-01" db="EMBL/GenBank/DDBJ databases">
        <title>novel species in genus Adlercreutzia.</title>
        <authorList>
            <person name="Liu X."/>
        </authorList>
    </citation>
    <scope>NUCLEOTIDE SEQUENCE [LARGE SCALE GENOMIC DNA]</scope>
    <source>
        <strain evidence="8 9">R7</strain>
    </source>
</reference>
<comment type="caution">
    <text evidence="8">The sequence shown here is derived from an EMBL/GenBank/DDBJ whole genome shotgun (WGS) entry which is preliminary data.</text>
</comment>
<dbReference type="InterPro" id="IPR007630">
    <property type="entry name" value="RNA_pol_sigma70_r4"/>
</dbReference>
<keyword evidence="2" id="KW-0805">Transcription regulation</keyword>
<dbReference type="InterPro" id="IPR013325">
    <property type="entry name" value="RNA_pol_sigma_r2"/>
</dbReference>
<evidence type="ECO:0000256" key="3">
    <source>
        <dbReference type="ARBA" id="ARBA00023082"/>
    </source>
</evidence>
<keyword evidence="9" id="KW-1185">Reference proteome</keyword>
<keyword evidence="4" id="KW-0238">DNA-binding</keyword>
<keyword evidence="6" id="KW-1133">Transmembrane helix</keyword>
<dbReference type="InterPro" id="IPR013324">
    <property type="entry name" value="RNA_pol_sigma_r3/r4-like"/>
</dbReference>
<evidence type="ECO:0000313" key="8">
    <source>
        <dbReference type="EMBL" id="MEC4176710.1"/>
    </source>
</evidence>
<dbReference type="Gene3D" id="1.10.1740.10">
    <property type="match status" value="1"/>
</dbReference>
<keyword evidence="6" id="KW-0812">Transmembrane</keyword>
<evidence type="ECO:0000256" key="6">
    <source>
        <dbReference type="SAM" id="Phobius"/>
    </source>
</evidence>
<dbReference type="SUPFAM" id="SSF88946">
    <property type="entry name" value="Sigma2 domain of RNA polymerase sigma factors"/>
    <property type="match status" value="1"/>
</dbReference>
<dbReference type="CDD" id="cd06171">
    <property type="entry name" value="Sigma70_r4"/>
    <property type="match status" value="1"/>
</dbReference>
<organism evidence="8 9">
    <name type="scientific">Adlercreutzia wanghongyangiae</name>
    <dbReference type="NCBI Taxonomy" id="3111451"/>
    <lineage>
        <taxon>Bacteria</taxon>
        <taxon>Bacillati</taxon>
        <taxon>Actinomycetota</taxon>
        <taxon>Coriobacteriia</taxon>
        <taxon>Eggerthellales</taxon>
        <taxon>Eggerthellaceae</taxon>
        <taxon>Adlercreutzia</taxon>
    </lineage>
</organism>
<evidence type="ECO:0000259" key="7">
    <source>
        <dbReference type="SMART" id="SM00421"/>
    </source>
</evidence>